<dbReference type="InParanoid" id="U5FJZ6"/>
<sequence>MMEKWMSLTLYKLLLYCFLSCLLYFCFVFACWGAFAFSLQSCSCFLGLGLRYEKVDRENYRGKFGERRVCVLVNESFQVSWKVKMDVIMGVFCF</sequence>
<accession>U5FJZ6</accession>
<evidence type="ECO:0000313" key="2">
    <source>
        <dbReference type="Proteomes" id="UP000006729"/>
    </source>
</evidence>
<evidence type="ECO:0000313" key="1">
    <source>
        <dbReference type="EMBL" id="PNS97743.1"/>
    </source>
</evidence>
<dbReference type="EMBL" id="CM009305">
    <property type="protein sequence ID" value="PNS97743.1"/>
    <property type="molecule type" value="Genomic_DNA"/>
</dbReference>
<dbReference type="AlphaFoldDB" id="U5FJZ6"/>
<dbReference type="PROSITE" id="PS51257">
    <property type="entry name" value="PROKAR_LIPOPROTEIN"/>
    <property type="match status" value="1"/>
</dbReference>
<dbReference type="Proteomes" id="UP000006729">
    <property type="component" value="Chromosome 16"/>
</dbReference>
<gene>
    <name evidence="1" type="ORF">POPTR_016G038700</name>
</gene>
<proteinExistence type="predicted"/>
<protein>
    <submittedName>
        <fullName evidence="1">Uncharacterized protein</fullName>
    </submittedName>
</protein>
<organism evidence="1 2">
    <name type="scientific">Populus trichocarpa</name>
    <name type="common">Western balsam poplar</name>
    <name type="synonym">Populus balsamifera subsp. trichocarpa</name>
    <dbReference type="NCBI Taxonomy" id="3694"/>
    <lineage>
        <taxon>Eukaryota</taxon>
        <taxon>Viridiplantae</taxon>
        <taxon>Streptophyta</taxon>
        <taxon>Embryophyta</taxon>
        <taxon>Tracheophyta</taxon>
        <taxon>Spermatophyta</taxon>
        <taxon>Magnoliopsida</taxon>
        <taxon>eudicotyledons</taxon>
        <taxon>Gunneridae</taxon>
        <taxon>Pentapetalae</taxon>
        <taxon>rosids</taxon>
        <taxon>fabids</taxon>
        <taxon>Malpighiales</taxon>
        <taxon>Salicaceae</taxon>
        <taxon>Saliceae</taxon>
        <taxon>Populus</taxon>
    </lineage>
</organism>
<reference evidence="1 2" key="1">
    <citation type="journal article" date="2006" name="Science">
        <title>The genome of black cottonwood, Populus trichocarpa (Torr. &amp; Gray).</title>
        <authorList>
            <person name="Tuskan G.A."/>
            <person name="Difazio S."/>
            <person name="Jansson S."/>
            <person name="Bohlmann J."/>
            <person name="Grigoriev I."/>
            <person name="Hellsten U."/>
            <person name="Putnam N."/>
            <person name="Ralph S."/>
            <person name="Rombauts S."/>
            <person name="Salamov A."/>
            <person name="Schein J."/>
            <person name="Sterck L."/>
            <person name="Aerts A."/>
            <person name="Bhalerao R.R."/>
            <person name="Bhalerao R.P."/>
            <person name="Blaudez D."/>
            <person name="Boerjan W."/>
            <person name="Brun A."/>
            <person name="Brunner A."/>
            <person name="Busov V."/>
            <person name="Campbell M."/>
            <person name="Carlson J."/>
            <person name="Chalot M."/>
            <person name="Chapman J."/>
            <person name="Chen G.L."/>
            <person name="Cooper D."/>
            <person name="Coutinho P.M."/>
            <person name="Couturier J."/>
            <person name="Covert S."/>
            <person name="Cronk Q."/>
            <person name="Cunningham R."/>
            <person name="Davis J."/>
            <person name="Degroeve S."/>
            <person name="Dejardin A."/>
            <person name="Depamphilis C."/>
            <person name="Detter J."/>
            <person name="Dirks B."/>
            <person name="Dubchak I."/>
            <person name="Duplessis S."/>
            <person name="Ehlting J."/>
            <person name="Ellis B."/>
            <person name="Gendler K."/>
            <person name="Goodstein D."/>
            <person name="Gribskov M."/>
            <person name="Grimwood J."/>
            <person name="Groover A."/>
            <person name="Gunter L."/>
            <person name="Hamberger B."/>
            <person name="Heinze B."/>
            <person name="Helariutta Y."/>
            <person name="Henrissat B."/>
            <person name="Holligan D."/>
            <person name="Holt R."/>
            <person name="Huang W."/>
            <person name="Islam-Faridi N."/>
            <person name="Jones S."/>
            <person name="Jones-Rhoades M."/>
            <person name="Jorgensen R."/>
            <person name="Joshi C."/>
            <person name="Kangasjarvi J."/>
            <person name="Karlsson J."/>
            <person name="Kelleher C."/>
            <person name="Kirkpatrick R."/>
            <person name="Kirst M."/>
            <person name="Kohler A."/>
            <person name="Kalluri U."/>
            <person name="Larimer F."/>
            <person name="Leebens-Mack J."/>
            <person name="Leple J.C."/>
            <person name="Locascio P."/>
            <person name="Lou Y."/>
            <person name="Lucas S."/>
            <person name="Martin F."/>
            <person name="Montanini B."/>
            <person name="Napoli C."/>
            <person name="Nelson D.R."/>
            <person name="Nelson C."/>
            <person name="Nieminen K."/>
            <person name="Nilsson O."/>
            <person name="Pereda V."/>
            <person name="Peter G."/>
            <person name="Philippe R."/>
            <person name="Pilate G."/>
            <person name="Poliakov A."/>
            <person name="Razumovskaya J."/>
            <person name="Richardson P."/>
            <person name="Rinaldi C."/>
            <person name="Ritland K."/>
            <person name="Rouze P."/>
            <person name="Ryaboy D."/>
            <person name="Schmutz J."/>
            <person name="Schrader J."/>
            <person name="Segerman B."/>
            <person name="Shin H."/>
            <person name="Siddiqui A."/>
            <person name="Sterky F."/>
            <person name="Terry A."/>
            <person name="Tsai C.J."/>
            <person name="Uberbacher E."/>
            <person name="Unneberg P."/>
            <person name="Vahala J."/>
            <person name="Wall K."/>
            <person name="Wessler S."/>
            <person name="Yang G."/>
            <person name="Yin T."/>
            <person name="Douglas C."/>
            <person name="Marra M."/>
            <person name="Sandberg G."/>
            <person name="Van de Peer Y."/>
            <person name="Rokhsar D."/>
        </authorList>
    </citation>
    <scope>NUCLEOTIDE SEQUENCE [LARGE SCALE GENOMIC DNA]</scope>
    <source>
        <strain evidence="2">cv. Nisqually</strain>
    </source>
</reference>
<name>U5FJZ6_POPTR</name>
<dbReference type="HOGENOM" id="CLU_2390159_0_0_1"/>
<keyword evidence="2" id="KW-1185">Reference proteome</keyword>